<protein>
    <submittedName>
        <fullName evidence="3">Phage-shock protein</fullName>
    </submittedName>
</protein>
<feature type="domain" description="Rhodanese" evidence="2">
    <location>
        <begin position="40"/>
        <end position="128"/>
    </location>
</feature>
<dbReference type="PROSITE" id="PS51257">
    <property type="entry name" value="PROKAR_LIPOPROTEIN"/>
    <property type="match status" value="1"/>
</dbReference>
<dbReference type="OrthoDB" id="9800872at2"/>
<dbReference type="PANTHER" id="PTHR43031">
    <property type="entry name" value="FAD-DEPENDENT OXIDOREDUCTASE"/>
    <property type="match status" value="1"/>
</dbReference>
<evidence type="ECO:0000313" key="4">
    <source>
        <dbReference type="Proteomes" id="UP000030364"/>
    </source>
</evidence>
<dbReference type="SUPFAM" id="SSF52821">
    <property type="entry name" value="Rhodanese/Cell cycle control phosphatase"/>
    <property type="match status" value="1"/>
</dbReference>
<proteinExistence type="predicted"/>
<keyword evidence="4" id="KW-1185">Reference proteome</keyword>
<feature type="chain" id="PRO_5001996927" evidence="1">
    <location>
        <begin position="27"/>
        <end position="128"/>
    </location>
</feature>
<dbReference type="InterPro" id="IPR050229">
    <property type="entry name" value="GlpE_sulfurtransferase"/>
</dbReference>
<feature type="signal peptide" evidence="1">
    <location>
        <begin position="1"/>
        <end position="26"/>
    </location>
</feature>
<dbReference type="SMART" id="SM00450">
    <property type="entry name" value="RHOD"/>
    <property type="match status" value="1"/>
</dbReference>
<dbReference type="Pfam" id="PF00581">
    <property type="entry name" value="Rhodanese"/>
    <property type="match status" value="1"/>
</dbReference>
<evidence type="ECO:0000256" key="1">
    <source>
        <dbReference type="SAM" id="SignalP"/>
    </source>
</evidence>
<dbReference type="RefSeq" id="WP_038061336.1">
    <property type="nucleotide sequence ID" value="NZ_JPSL02000039.1"/>
</dbReference>
<dbReference type="Gene3D" id="3.40.250.10">
    <property type="entry name" value="Rhodanese-like domain"/>
    <property type="match status" value="1"/>
</dbReference>
<accession>A0A0A2WWX3</accession>
<dbReference type="AlphaFoldDB" id="A0A0A2WWX3"/>
<evidence type="ECO:0000259" key="2">
    <source>
        <dbReference type="PROSITE" id="PS50206"/>
    </source>
</evidence>
<dbReference type="PATRIC" id="fig|276.5.peg.382"/>
<name>A0A0A2WWX3_THEFI</name>
<comment type="caution">
    <text evidence="3">The sequence shown here is derived from an EMBL/GenBank/DDBJ whole genome shotgun (WGS) entry which is preliminary data.</text>
</comment>
<keyword evidence="1" id="KW-0732">Signal</keyword>
<dbReference type="PROSITE" id="PS50206">
    <property type="entry name" value="RHODANESE_3"/>
    <property type="match status" value="1"/>
</dbReference>
<gene>
    <name evidence="3" type="ORF">THFILI_07170</name>
</gene>
<dbReference type="InterPro" id="IPR001763">
    <property type="entry name" value="Rhodanese-like_dom"/>
</dbReference>
<dbReference type="EMBL" id="JPSL02000039">
    <property type="protein sequence ID" value="KGQ22780.1"/>
    <property type="molecule type" value="Genomic_DNA"/>
</dbReference>
<sequence>MSGSRRAFLGALLGLLALLSACGAKGRYQDVGPEDLYAHLSQDVLVVDVRTPGEFAQGHVPGAKNYPVESIDSWWRLLPKDKPVYLYCHSGNRSRRAAEYLKGKGFTNLYNVQGGVLAIERSGYPLVR</sequence>
<organism evidence="3 4">
    <name type="scientific">Thermus filiformis</name>
    <dbReference type="NCBI Taxonomy" id="276"/>
    <lineage>
        <taxon>Bacteria</taxon>
        <taxon>Thermotogati</taxon>
        <taxon>Deinococcota</taxon>
        <taxon>Deinococci</taxon>
        <taxon>Thermales</taxon>
        <taxon>Thermaceae</taxon>
        <taxon>Thermus</taxon>
    </lineage>
</organism>
<evidence type="ECO:0000313" key="3">
    <source>
        <dbReference type="EMBL" id="KGQ22780.1"/>
    </source>
</evidence>
<dbReference type="Proteomes" id="UP000030364">
    <property type="component" value="Unassembled WGS sequence"/>
</dbReference>
<dbReference type="InterPro" id="IPR036873">
    <property type="entry name" value="Rhodanese-like_dom_sf"/>
</dbReference>
<reference evidence="3 4" key="1">
    <citation type="journal article" date="2015" name="Genome Announc.">
        <title>Draft Genome Sequence of the Thermophile Thermus filiformis ATCC 43280, Producer of Carotenoid-(Di)glucoside-Branched Fatty Acid (Di)esters and Source of Hyperthermostable Enzymes of Biotechnological Interest.</title>
        <authorList>
            <person name="Mandelli F."/>
            <person name="Oliveira Ramires B."/>
            <person name="Couger M.B."/>
            <person name="Paixao D.A."/>
            <person name="Camilo C.M."/>
            <person name="Polikarpov I."/>
            <person name="Prade R."/>
            <person name="Riano-Pachon D.M."/>
            <person name="Squina F.M."/>
        </authorList>
    </citation>
    <scope>NUCLEOTIDE SEQUENCE [LARGE SCALE GENOMIC DNA]</scope>
    <source>
        <strain evidence="3 4">ATCC 43280</strain>
    </source>
</reference>
<dbReference type="CDD" id="cd00158">
    <property type="entry name" value="RHOD"/>
    <property type="match status" value="1"/>
</dbReference>
<dbReference type="STRING" id="276.THFILI_07170"/>
<dbReference type="PANTHER" id="PTHR43031:SF1">
    <property type="entry name" value="PYRIDINE NUCLEOTIDE-DISULPHIDE OXIDOREDUCTASE"/>
    <property type="match status" value="1"/>
</dbReference>